<sequence>MAQDTLTTAEKLRLIERADPDGDESRTDVPSGEDYRAHQRWAVDRFGHDVWEQYIRGGWDTPRDFGYVPVDAGIGPQDY</sequence>
<reference evidence="2 3" key="1">
    <citation type="submission" date="2018-02" db="EMBL/GenBank/DDBJ databases">
        <title>Genomic Encyclopedia of Archaeal and Bacterial Type Strains, Phase II (KMG-II): from individual species to whole genera.</title>
        <authorList>
            <person name="Goeker M."/>
        </authorList>
    </citation>
    <scope>NUCLEOTIDE SEQUENCE [LARGE SCALE GENOMIC DNA]</scope>
    <source>
        <strain evidence="2 3">DSM 22857</strain>
    </source>
</reference>
<proteinExistence type="predicted"/>
<name>A0A2S6IC44_9ACTN</name>
<dbReference type="EMBL" id="PTJD01000025">
    <property type="protein sequence ID" value="PPK90213.1"/>
    <property type="molecule type" value="Genomic_DNA"/>
</dbReference>
<dbReference type="Proteomes" id="UP000239485">
    <property type="component" value="Unassembled WGS sequence"/>
</dbReference>
<accession>A0A2S6IC44</accession>
<organism evidence="2 3">
    <name type="scientific">Kineococcus xinjiangensis</name>
    <dbReference type="NCBI Taxonomy" id="512762"/>
    <lineage>
        <taxon>Bacteria</taxon>
        <taxon>Bacillati</taxon>
        <taxon>Actinomycetota</taxon>
        <taxon>Actinomycetes</taxon>
        <taxon>Kineosporiales</taxon>
        <taxon>Kineosporiaceae</taxon>
        <taxon>Kineococcus</taxon>
    </lineage>
</organism>
<feature type="region of interest" description="Disordered" evidence="1">
    <location>
        <begin position="1"/>
        <end position="33"/>
    </location>
</feature>
<evidence type="ECO:0000256" key="1">
    <source>
        <dbReference type="SAM" id="MobiDB-lite"/>
    </source>
</evidence>
<feature type="compositionally biased region" description="Basic and acidic residues" evidence="1">
    <location>
        <begin position="10"/>
        <end position="33"/>
    </location>
</feature>
<comment type="caution">
    <text evidence="2">The sequence shown here is derived from an EMBL/GenBank/DDBJ whole genome shotgun (WGS) entry which is preliminary data.</text>
</comment>
<evidence type="ECO:0000313" key="2">
    <source>
        <dbReference type="EMBL" id="PPK90213.1"/>
    </source>
</evidence>
<keyword evidence="3" id="KW-1185">Reference proteome</keyword>
<protein>
    <submittedName>
        <fullName evidence="2">Uncharacterized protein</fullName>
    </submittedName>
</protein>
<dbReference type="RefSeq" id="WP_104435880.1">
    <property type="nucleotide sequence ID" value="NZ_PTJD01000025.1"/>
</dbReference>
<dbReference type="AlphaFoldDB" id="A0A2S6IC44"/>
<evidence type="ECO:0000313" key="3">
    <source>
        <dbReference type="Proteomes" id="UP000239485"/>
    </source>
</evidence>
<gene>
    <name evidence="2" type="ORF">CLV92_1259</name>
</gene>